<keyword evidence="3 5" id="KW-0472">Membrane</keyword>
<keyword evidence="2 5" id="KW-0132">Cell division</keyword>
<dbReference type="Pfam" id="PF02491">
    <property type="entry name" value="SHS2_FTSA"/>
    <property type="match status" value="1"/>
</dbReference>
<evidence type="ECO:0000256" key="4">
    <source>
        <dbReference type="ARBA" id="ARBA00023306"/>
    </source>
</evidence>
<evidence type="ECO:0000256" key="6">
    <source>
        <dbReference type="PIRNR" id="PIRNR003101"/>
    </source>
</evidence>
<comment type="function">
    <text evidence="5 6">Cell division protein that is involved in the assembly of the Z ring. May serve as a membrane anchor for the Z ring.</text>
</comment>
<dbReference type="PANTHER" id="PTHR32432:SF4">
    <property type="entry name" value="CELL DIVISION PROTEIN FTSA"/>
    <property type="match status" value="1"/>
</dbReference>
<dbReference type="EMBL" id="MFIV01000051">
    <property type="protein sequence ID" value="OGF98985.1"/>
    <property type="molecule type" value="Genomic_DNA"/>
</dbReference>
<evidence type="ECO:0000256" key="1">
    <source>
        <dbReference type="ARBA" id="ARBA00022475"/>
    </source>
</evidence>
<comment type="subunit">
    <text evidence="5">Self-interacts. Interacts with FtsZ.</text>
</comment>
<dbReference type="SMART" id="SM00842">
    <property type="entry name" value="FtsA"/>
    <property type="match status" value="1"/>
</dbReference>
<dbReference type="PANTHER" id="PTHR32432">
    <property type="entry name" value="CELL DIVISION PROTEIN FTSA-RELATED"/>
    <property type="match status" value="1"/>
</dbReference>
<protein>
    <recommendedName>
        <fullName evidence="5 6">Cell division protein FtsA</fullName>
    </recommendedName>
</protein>
<organism evidence="8 9">
    <name type="scientific">Candidatus Glassbacteria bacterium GWA2_58_10</name>
    <dbReference type="NCBI Taxonomy" id="1817865"/>
    <lineage>
        <taxon>Bacteria</taxon>
        <taxon>Candidatus Glassiibacteriota</taxon>
    </lineage>
</organism>
<comment type="caution">
    <text evidence="8">The sequence shown here is derived from an EMBL/GenBank/DDBJ whole genome shotgun (WGS) entry which is preliminary data.</text>
</comment>
<feature type="domain" description="SHS2" evidence="7">
    <location>
        <begin position="7"/>
        <end position="196"/>
    </location>
</feature>
<dbReference type="CDD" id="cd24048">
    <property type="entry name" value="ASKHA_NBD_FtsA"/>
    <property type="match status" value="1"/>
</dbReference>
<comment type="similarity">
    <text evidence="5 6">Belongs to the FtsA/MreB family.</text>
</comment>
<evidence type="ECO:0000256" key="5">
    <source>
        <dbReference type="HAMAP-Rule" id="MF_02033"/>
    </source>
</evidence>
<dbReference type="InterPro" id="IPR043129">
    <property type="entry name" value="ATPase_NBD"/>
</dbReference>
<evidence type="ECO:0000313" key="9">
    <source>
        <dbReference type="Proteomes" id="UP000176992"/>
    </source>
</evidence>
<accession>A0A1F5YFN4</accession>
<keyword evidence="4 5" id="KW-0131">Cell cycle</keyword>
<dbReference type="Proteomes" id="UP000176992">
    <property type="component" value="Unassembled WGS sequence"/>
</dbReference>
<comment type="subcellular location">
    <subcellularLocation>
        <location evidence="5">Cell membrane</location>
        <topology evidence="5">Peripheral membrane protein</topology>
        <orientation evidence="5">Cytoplasmic side</orientation>
    </subcellularLocation>
    <text evidence="5">Localizes to the Z ring in an FtsZ-dependent manner. Targeted to the membrane through a conserved C-terminal amphipathic helix.</text>
</comment>
<evidence type="ECO:0000256" key="3">
    <source>
        <dbReference type="ARBA" id="ARBA00023136"/>
    </source>
</evidence>
<evidence type="ECO:0000313" key="8">
    <source>
        <dbReference type="EMBL" id="OGF98985.1"/>
    </source>
</evidence>
<dbReference type="NCBIfam" id="TIGR01174">
    <property type="entry name" value="ftsA"/>
    <property type="match status" value="1"/>
</dbReference>
<dbReference type="GO" id="GO:0009898">
    <property type="term" value="C:cytoplasmic side of plasma membrane"/>
    <property type="evidence" value="ECO:0007669"/>
    <property type="project" value="UniProtKB-UniRule"/>
</dbReference>
<name>A0A1F5YFN4_9BACT</name>
<dbReference type="Gene3D" id="3.30.420.40">
    <property type="match status" value="2"/>
</dbReference>
<dbReference type="PIRSF" id="PIRSF003101">
    <property type="entry name" value="FtsA"/>
    <property type="match status" value="1"/>
</dbReference>
<dbReference type="SUPFAM" id="SSF53067">
    <property type="entry name" value="Actin-like ATPase domain"/>
    <property type="match status" value="2"/>
</dbReference>
<dbReference type="GO" id="GO:0032153">
    <property type="term" value="C:cell division site"/>
    <property type="evidence" value="ECO:0007669"/>
    <property type="project" value="UniProtKB-UniRule"/>
</dbReference>
<dbReference type="Gene3D" id="3.30.1490.110">
    <property type="match status" value="1"/>
</dbReference>
<keyword evidence="1 5" id="KW-1003">Cell membrane</keyword>
<evidence type="ECO:0000259" key="7">
    <source>
        <dbReference type="SMART" id="SM00842"/>
    </source>
</evidence>
<reference evidence="8 9" key="1">
    <citation type="journal article" date="2016" name="Nat. Commun.">
        <title>Thousands of microbial genomes shed light on interconnected biogeochemical processes in an aquifer system.</title>
        <authorList>
            <person name="Anantharaman K."/>
            <person name="Brown C.T."/>
            <person name="Hug L.A."/>
            <person name="Sharon I."/>
            <person name="Castelle C.J."/>
            <person name="Probst A.J."/>
            <person name="Thomas B.C."/>
            <person name="Singh A."/>
            <person name="Wilkins M.J."/>
            <person name="Karaoz U."/>
            <person name="Brodie E.L."/>
            <person name="Williams K.H."/>
            <person name="Hubbard S.S."/>
            <person name="Banfield J.F."/>
        </authorList>
    </citation>
    <scope>NUCLEOTIDE SEQUENCE [LARGE SCALE GENOMIC DNA]</scope>
</reference>
<evidence type="ECO:0000256" key="2">
    <source>
        <dbReference type="ARBA" id="ARBA00022618"/>
    </source>
</evidence>
<dbReference type="InterPro" id="IPR050696">
    <property type="entry name" value="FtsA/MreB"/>
</dbReference>
<dbReference type="GO" id="GO:0043093">
    <property type="term" value="P:FtsZ-dependent cytokinesis"/>
    <property type="evidence" value="ECO:0007669"/>
    <property type="project" value="UniProtKB-UniRule"/>
</dbReference>
<sequence>MAKDDVIVGLDIGTTKICAIIAERSEDEEFLKIVGVGTAKSEGLRRGVVVNIEKTVQSITKAVEDAELMAGVEVKGVFAGIAGDHIRSINSKGIIAVSREHSDISKDDVRRVIEAAQAAHIPMEREVIHVIPQEFIVDDQRGIRDPVGMSGIRLEAEVHIVTGAVASAQNIVKSIHRAGFEVYDLVLEPLASSYAVLSEDEKDLGVALFDIGGGTTDIAFFSRGSIRHTSVIGLAGDNLTNDIAIGLRTPAHRAREIKEKFGCALSSMVEAHEMINVPSAANHAERQVSRQLLASIIQPRMEEVVGLAFREIEEFGDLMAAGIVLCGGTSGLSGIVELCEDITKLPVRVGKPTGISGLVNMVDDPKFATGVGLVMYGSEQIPGEARFHGDESSMFNKILERMKQWLTDLW</sequence>
<proteinExistence type="inferred from homology"/>
<gene>
    <name evidence="5" type="primary">ftsA</name>
    <name evidence="8" type="ORF">A2Z86_08655</name>
</gene>
<dbReference type="InterPro" id="IPR020823">
    <property type="entry name" value="Cell_div_FtsA"/>
</dbReference>
<dbReference type="InterPro" id="IPR003494">
    <property type="entry name" value="SHS2_FtsA"/>
</dbReference>
<dbReference type="HAMAP" id="MF_02033">
    <property type="entry name" value="FtsA"/>
    <property type="match status" value="1"/>
</dbReference>
<dbReference type="Pfam" id="PF14450">
    <property type="entry name" value="FtsA"/>
    <property type="match status" value="2"/>
</dbReference>
<dbReference type="AlphaFoldDB" id="A0A1F5YFN4"/>